<dbReference type="Gene3D" id="3.20.20.70">
    <property type="entry name" value="Aldolase class I"/>
    <property type="match status" value="1"/>
</dbReference>
<dbReference type="GO" id="GO:0005975">
    <property type="term" value="P:carbohydrate metabolic process"/>
    <property type="evidence" value="ECO:0007669"/>
    <property type="project" value="InterPro"/>
</dbReference>
<dbReference type="PANTHER" id="PTHR11749">
    <property type="entry name" value="RIBULOSE-5-PHOSPHATE-3-EPIMERASE"/>
    <property type="match status" value="1"/>
</dbReference>
<keyword evidence="7" id="KW-1185">Reference proteome</keyword>
<accession>A0A1X7KFU1</accession>
<evidence type="ECO:0000256" key="1">
    <source>
        <dbReference type="ARBA" id="ARBA00022723"/>
    </source>
</evidence>
<dbReference type="InterPro" id="IPR011060">
    <property type="entry name" value="RibuloseP-bd_barrel"/>
</dbReference>
<evidence type="ECO:0000313" key="7">
    <source>
        <dbReference type="Proteomes" id="UP000193804"/>
    </source>
</evidence>
<evidence type="ECO:0000256" key="4">
    <source>
        <dbReference type="PROSITE-ProRule" id="PRU00703"/>
    </source>
</evidence>
<dbReference type="EMBL" id="FXAW01000005">
    <property type="protein sequence ID" value="SMG39851.1"/>
    <property type="molecule type" value="Genomic_DNA"/>
</dbReference>
<proteinExistence type="predicted"/>
<sequence length="333" mass="37576">MKISGSIYSDKNRPLKETIEDLEAHQVDLLHVDCNDDPAVFEDIANIRGWCKLPIDLHIITETPEKYFDLLRKYPVEYVTFQYEQLPNDFKMPADITGQKGLAIITPTDTSVFDEFSDFDFILMMATIPGQSGGVFDPVNFKKIRNFKKKYPQKNVHVDGGVNGEVSFILRNMGVHTSVSGSFLFKAASIGHALMDLTKREIQSTFKVKDFMIPREECPIIDLKDLNLENILSGITDGKLGFLLVEDNHNFQGIISNAELRKTLLDNLSDIHGMDAQEMINRKPITILDTDGVDTMLHMVRQYSFPVTYLPVLNDKGNAVGIVTFVNLIKGEI</sequence>
<dbReference type="AlphaFoldDB" id="A0A1X7KFU1"/>
<reference evidence="7" key="1">
    <citation type="submission" date="2017-04" db="EMBL/GenBank/DDBJ databases">
        <authorList>
            <person name="Varghese N."/>
            <person name="Submissions S."/>
        </authorList>
    </citation>
    <scope>NUCLEOTIDE SEQUENCE [LARGE SCALE GENOMIC DNA]</scope>
    <source>
        <strain evidence="7">DSM 4125</strain>
    </source>
</reference>
<dbReference type="OrthoDB" id="1466464at2"/>
<dbReference type="Pfam" id="PF00834">
    <property type="entry name" value="Ribul_P_3_epim"/>
    <property type="match status" value="1"/>
</dbReference>
<keyword evidence="1" id="KW-0479">Metal-binding</keyword>
<dbReference type="SUPFAM" id="SSF51366">
    <property type="entry name" value="Ribulose-phoshate binding barrel"/>
    <property type="match status" value="1"/>
</dbReference>
<dbReference type="InterPro" id="IPR046342">
    <property type="entry name" value="CBS_dom_sf"/>
</dbReference>
<dbReference type="PROSITE" id="PS51371">
    <property type="entry name" value="CBS"/>
    <property type="match status" value="1"/>
</dbReference>
<dbReference type="InterPro" id="IPR013785">
    <property type="entry name" value="Aldolase_TIM"/>
</dbReference>
<dbReference type="GO" id="GO:0046872">
    <property type="term" value="F:metal ion binding"/>
    <property type="evidence" value="ECO:0007669"/>
    <property type="project" value="UniProtKB-KW"/>
</dbReference>
<gene>
    <name evidence="6" type="ORF">SAMN05661096_02690</name>
</gene>
<organism evidence="6 7">
    <name type="scientific">Marivirga sericea</name>
    <dbReference type="NCBI Taxonomy" id="1028"/>
    <lineage>
        <taxon>Bacteria</taxon>
        <taxon>Pseudomonadati</taxon>
        <taxon>Bacteroidota</taxon>
        <taxon>Cytophagia</taxon>
        <taxon>Cytophagales</taxon>
        <taxon>Marivirgaceae</taxon>
        <taxon>Marivirga</taxon>
    </lineage>
</organism>
<dbReference type="Gene3D" id="3.10.580.10">
    <property type="entry name" value="CBS-domain"/>
    <property type="match status" value="1"/>
</dbReference>
<dbReference type="SUPFAM" id="SSF54631">
    <property type="entry name" value="CBS-domain pair"/>
    <property type="match status" value="1"/>
</dbReference>
<evidence type="ECO:0000259" key="5">
    <source>
        <dbReference type="PROSITE" id="PS51371"/>
    </source>
</evidence>
<dbReference type="InterPro" id="IPR000056">
    <property type="entry name" value="Ribul_P_3_epim-like"/>
</dbReference>
<dbReference type="Pfam" id="PF00571">
    <property type="entry name" value="CBS"/>
    <property type="match status" value="1"/>
</dbReference>
<evidence type="ECO:0000256" key="3">
    <source>
        <dbReference type="ARBA" id="ARBA00023235"/>
    </source>
</evidence>
<dbReference type="InterPro" id="IPR000644">
    <property type="entry name" value="CBS_dom"/>
</dbReference>
<name>A0A1X7KFU1_9BACT</name>
<feature type="domain" description="CBS" evidence="5">
    <location>
        <begin position="279"/>
        <end position="333"/>
    </location>
</feature>
<keyword evidence="3" id="KW-0413">Isomerase</keyword>
<dbReference type="GO" id="GO:0016857">
    <property type="term" value="F:racemase and epimerase activity, acting on carbohydrates and derivatives"/>
    <property type="evidence" value="ECO:0007669"/>
    <property type="project" value="InterPro"/>
</dbReference>
<protein>
    <submittedName>
        <fullName evidence="6">Pentose-5-phosphate-3-epimerase</fullName>
    </submittedName>
</protein>
<evidence type="ECO:0000313" key="6">
    <source>
        <dbReference type="EMBL" id="SMG39851.1"/>
    </source>
</evidence>
<keyword evidence="2 4" id="KW-0129">CBS domain</keyword>
<dbReference type="RefSeq" id="WP_085517855.1">
    <property type="nucleotide sequence ID" value="NZ_FXAW01000005.1"/>
</dbReference>
<dbReference type="STRING" id="1028.SAMN05661096_02690"/>
<dbReference type="Proteomes" id="UP000193804">
    <property type="component" value="Unassembled WGS sequence"/>
</dbReference>
<evidence type="ECO:0000256" key="2">
    <source>
        <dbReference type="ARBA" id="ARBA00023122"/>
    </source>
</evidence>